<dbReference type="Proteomes" id="UP000251670">
    <property type="component" value="Unassembled WGS sequence"/>
</dbReference>
<reference evidence="3 5" key="2">
    <citation type="submission" date="2018-06" db="EMBL/GenBank/DDBJ databases">
        <authorList>
            <consortium name="Pathogen Informatics"/>
            <person name="Doyle S."/>
        </authorList>
    </citation>
    <scope>NUCLEOTIDE SEQUENCE [LARGE SCALE GENOMIC DNA]</scope>
    <source>
        <strain evidence="3 5">NCTC13492</strain>
    </source>
</reference>
<evidence type="ECO:0000256" key="1">
    <source>
        <dbReference type="SAM" id="Phobius"/>
    </source>
</evidence>
<dbReference type="STRING" id="445960.SAMN05421542_3834"/>
<dbReference type="Proteomes" id="UP000199426">
    <property type="component" value="Unassembled WGS sequence"/>
</dbReference>
<proteinExistence type="predicted"/>
<protein>
    <submittedName>
        <fullName evidence="3">Uncharacterized protein</fullName>
    </submittedName>
</protein>
<keyword evidence="4" id="KW-1185">Reference proteome</keyword>
<name>A0A2X2WSA1_CHRJE</name>
<keyword evidence="1" id="KW-0812">Transmembrane</keyword>
<dbReference type="EMBL" id="FNEG01000006">
    <property type="protein sequence ID" value="SDJ56848.1"/>
    <property type="molecule type" value="Genomic_DNA"/>
</dbReference>
<feature type="transmembrane region" description="Helical" evidence="1">
    <location>
        <begin position="7"/>
        <end position="25"/>
    </location>
</feature>
<sequence>MKQAFKIIGTTLGILVLFLIASNFIQINERETLLYKIQQYATYGKEDWKNYETNQKILADNPVASSQTSAAAVPVKDFHPYNIDLLTESAKKEELEKIENAHFEKLVPAKKGPDDEDAQIALIKFTQRRLTDVIINQKLSIKIGKCYENPDKGENYSCVSCMILLYNREKKDWQEAPDGENFLDNSYDFYQTSEGGDWEAKELSMFIPYDNALFKKYEKSRQVN</sequence>
<organism evidence="3 5">
    <name type="scientific">Chryseobacterium jejuense</name>
    <dbReference type="NCBI Taxonomy" id="445960"/>
    <lineage>
        <taxon>Bacteria</taxon>
        <taxon>Pseudomonadati</taxon>
        <taxon>Bacteroidota</taxon>
        <taxon>Flavobacteriia</taxon>
        <taxon>Flavobacteriales</taxon>
        <taxon>Weeksellaceae</taxon>
        <taxon>Chryseobacterium group</taxon>
        <taxon>Chryseobacterium</taxon>
    </lineage>
</organism>
<dbReference type="RefSeq" id="WP_089738301.1">
    <property type="nucleotide sequence ID" value="NZ_FNEG01000006.1"/>
</dbReference>
<accession>A0A2X2WSA1</accession>
<evidence type="ECO:0000313" key="5">
    <source>
        <dbReference type="Proteomes" id="UP000251670"/>
    </source>
</evidence>
<gene>
    <name evidence="3" type="ORF">NCTC13492_03235</name>
    <name evidence="2" type="ORF">SAMN05421542_3834</name>
</gene>
<evidence type="ECO:0000313" key="4">
    <source>
        <dbReference type="Proteomes" id="UP000199426"/>
    </source>
</evidence>
<dbReference type="OrthoDB" id="700452at2"/>
<reference evidence="2 4" key="1">
    <citation type="submission" date="2016-10" db="EMBL/GenBank/DDBJ databases">
        <authorList>
            <person name="Varghese N."/>
            <person name="Submissions S."/>
        </authorList>
    </citation>
    <scope>NUCLEOTIDE SEQUENCE [LARGE SCALE GENOMIC DNA]</scope>
    <source>
        <strain evidence="2 4">DSM 19299</strain>
    </source>
</reference>
<keyword evidence="1" id="KW-0472">Membrane</keyword>
<evidence type="ECO:0000313" key="2">
    <source>
        <dbReference type="EMBL" id="SDJ56848.1"/>
    </source>
</evidence>
<keyword evidence="1" id="KW-1133">Transmembrane helix</keyword>
<evidence type="ECO:0000313" key="3">
    <source>
        <dbReference type="EMBL" id="SQB46172.1"/>
    </source>
</evidence>
<dbReference type="EMBL" id="UAWB01000012">
    <property type="protein sequence ID" value="SQB46172.1"/>
    <property type="molecule type" value="Genomic_DNA"/>
</dbReference>
<dbReference type="AlphaFoldDB" id="A0A2X2WSA1"/>